<organism evidence="3">
    <name type="scientific">uncultured Caudovirales phage</name>
    <dbReference type="NCBI Taxonomy" id="2100421"/>
    <lineage>
        <taxon>Viruses</taxon>
        <taxon>Duplodnaviria</taxon>
        <taxon>Heunggongvirae</taxon>
        <taxon>Uroviricota</taxon>
        <taxon>Caudoviricetes</taxon>
        <taxon>Peduoviridae</taxon>
        <taxon>Maltschvirus</taxon>
        <taxon>Maltschvirus maltsch</taxon>
    </lineage>
</organism>
<accession>A0A6J5PQH6</accession>
<evidence type="ECO:0000259" key="1">
    <source>
        <dbReference type="Pfam" id="PF25181"/>
    </source>
</evidence>
<reference evidence="3" key="1">
    <citation type="submission" date="2020-05" db="EMBL/GenBank/DDBJ databases">
        <authorList>
            <person name="Chiriac C."/>
            <person name="Salcher M."/>
            <person name="Ghai R."/>
            <person name="Kavagutti S V."/>
        </authorList>
    </citation>
    <scope>NUCLEOTIDE SEQUENCE</scope>
</reference>
<evidence type="ECO:0000313" key="4">
    <source>
        <dbReference type="EMBL" id="CAB4214019.1"/>
    </source>
</evidence>
<dbReference type="EMBL" id="LR797406">
    <property type="protein sequence ID" value="CAB4214019.1"/>
    <property type="molecule type" value="Genomic_DNA"/>
</dbReference>
<dbReference type="InterPro" id="IPR057447">
    <property type="entry name" value="Bbp19-like_phage"/>
</dbReference>
<sequence>MSNYDPLDLRSQEKTEADKKLREKLVRENEEVDLKWLMSNKRGRRIIWRLLDQAGVFRLSFNTNAMSMAFAEGNRNFGNRTLSLIHTHCSELYPQMVKENSNGNADD</sequence>
<gene>
    <name evidence="4" type="ORF">UFOVP1453_10</name>
    <name evidence="2" type="ORF">UFOVP832_5</name>
    <name evidence="3" type="ORF">UFOVP919_20</name>
</gene>
<dbReference type="EMBL" id="LR796862">
    <property type="protein sequence ID" value="CAB4171278.1"/>
    <property type="molecule type" value="Genomic_DNA"/>
</dbReference>
<protein>
    <recommendedName>
        <fullName evidence="1">Bbp19-like phage domain-containing protein</fullName>
    </recommendedName>
</protein>
<dbReference type="EMBL" id="LR796767">
    <property type="protein sequence ID" value="CAB4164225.1"/>
    <property type="molecule type" value="Genomic_DNA"/>
</dbReference>
<evidence type="ECO:0000313" key="2">
    <source>
        <dbReference type="EMBL" id="CAB4164225.1"/>
    </source>
</evidence>
<dbReference type="Pfam" id="PF25181">
    <property type="entry name" value="Phage_Bbp19"/>
    <property type="match status" value="1"/>
</dbReference>
<feature type="domain" description="Bbp19-like phage" evidence="1">
    <location>
        <begin position="35"/>
        <end position="98"/>
    </location>
</feature>
<name>A0A6J5PQH6_9CAUD</name>
<proteinExistence type="predicted"/>
<evidence type="ECO:0000313" key="3">
    <source>
        <dbReference type="EMBL" id="CAB4171278.1"/>
    </source>
</evidence>